<dbReference type="CDD" id="cd00756">
    <property type="entry name" value="MoaE"/>
    <property type="match status" value="1"/>
</dbReference>
<feature type="compositionally biased region" description="Basic and acidic residues" evidence="1">
    <location>
        <begin position="22"/>
        <end position="42"/>
    </location>
</feature>
<evidence type="ECO:0000313" key="2">
    <source>
        <dbReference type="EMBL" id="CEL67633.1"/>
    </source>
</evidence>
<feature type="compositionally biased region" description="Basic and acidic residues" evidence="1">
    <location>
        <begin position="267"/>
        <end position="320"/>
    </location>
</feature>
<reference evidence="2" key="1">
    <citation type="journal article" date="2015" name="PLoS ONE">
        <title>Comprehensive Evaluation of Toxoplasma gondii VEG and Neospora caninum LIV Genomes with Tachyzoite Stage Transcriptome and Proteome Defines Novel Transcript Features.</title>
        <authorList>
            <person name="Ramaprasad A."/>
            <person name="Mourier T."/>
            <person name="Naeem R."/>
            <person name="Malas T.B."/>
            <person name="Moussa E."/>
            <person name="Panigrahi A."/>
            <person name="Vermont S.J."/>
            <person name="Otto T.D."/>
            <person name="Wastling J."/>
            <person name="Pain A."/>
        </authorList>
    </citation>
    <scope>NUCLEOTIDE SEQUENCE</scope>
    <source>
        <strain evidence="2">Liverpool</strain>
    </source>
</reference>
<gene>
    <name evidence="2" type="ORF">BN1204_034285_1</name>
</gene>
<name>A0A0F7UCP4_NEOCL</name>
<feature type="region of interest" description="Disordered" evidence="1">
    <location>
        <begin position="92"/>
        <end position="176"/>
    </location>
</feature>
<feature type="compositionally biased region" description="Low complexity" evidence="1">
    <location>
        <begin position="243"/>
        <end position="255"/>
    </location>
</feature>
<dbReference type="InterPro" id="IPR003448">
    <property type="entry name" value="Mopterin_biosynth_MoaE"/>
</dbReference>
<dbReference type="InterPro" id="IPR036563">
    <property type="entry name" value="MoaE_sf"/>
</dbReference>
<organism evidence="2">
    <name type="scientific">Neospora caninum (strain Liverpool)</name>
    <dbReference type="NCBI Taxonomy" id="572307"/>
    <lineage>
        <taxon>Eukaryota</taxon>
        <taxon>Sar</taxon>
        <taxon>Alveolata</taxon>
        <taxon>Apicomplexa</taxon>
        <taxon>Conoidasida</taxon>
        <taxon>Coccidia</taxon>
        <taxon>Eucoccidiorida</taxon>
        <taxon>Eimeriorina</taxon>
        <taxon>Sarcocystidae</taxon>
        <taxon>Neospora</taxon>
    </lineage>
</organism>
<feature type="region of interest" description="Disordered" evidence="1">
    <location>
        <begin position="420"/>
        <end position="462"/>
    </location>
</feature>
<proteinExistence type="predicted"/>
<sequence>MMAVPRERDISTPPLEGNTQRNGEEREGETQEDSQRNGEAEKGQGSNEGNEKEKPNTQHVGRENEEEVVLASEKEKDRAAITVRRLQLEADFAFVQSPLSGATSVFVGTTRATSTSYPSSGSTSRSGRWPSPSLPGGTSSSSPVDMSSQASSNDETKGPPHHNSTKATLPSDRYSLSCQSPGTRFLPVSPPPISHCSIGPFPAVSSNTSLPSYLPHISSNSFPRGVASLHSCASSESPVPRRLSSPHSHLAASHSEQAIVTGGPLGRRKEVSSTEEQRSISKENPVTEKEKKMDQVHREAERQVVEAKDGETQGRQRAHEGLVQSQDETDYEVVALDLECYTSMAVKCLLSMCSVVRQAFPEVERIAVSHRKGRVPVGEPALIVCVSSPHRTASMGACSLMVELVKHHLPLWKEEILMKRKGHQQQDRENDISSERRRNYTDARTLATPLFDQTSGTSETATERWRVPGTFLLPLPCVCSSLPTEEYERDSEGIS</sequence>
<dbReference type="AlphaFoldDB" id="A0A0F7UCP4"/>
<dbReference type="PANTHER" id="PTHR23404">
    <property type="entry name" value="MOLYBDOPTERIN SYNTHASE RELATED"/>
    <property type="match status" value="1"/>
</dbReference>
<dbReference type="GO" id="GO:0006777">
    <property type="term" value="P:Mo-molybdopterin cofactor biosynthetic process"/>
    <property type="evidence" value="ECO:0007669"/>
    <property type="project" value="InterPro"/>
</dbReference>
<accession>A0A0F7UCP4</accession>
<dbReference type="SUPFAM" id="SSF54690">
    <property type="entry name" value="Molybdopterin synthase subunit MoaE"/>
    <property type="match status" value="1"/>
</dbReference>
<feature type="compositionally biased region" description="Polar residues" evidence="1">
    <location>
        <begin position="451"/>
        <end position="460"/>
    </location>
</feature>
<dbReference type="EMBL" id="LN714483">
    <property type="protein sequence ID" value="CEL67633.1"/>
    <property type="molecule type" value="Genomic_DNA"/>
</dbReference>
<feature type="region of interest" description="Disordered" evidence="1">
    <location>
        <begin position="226"/>
        <end position="323"/>
    </location>
</feature>
<feature type="compositionally biased region" description="Basic and acidic residues" evidence="1">
    <location>
        <begin position="49"/>
        <end position="63"/>
    </location>
</feature>
<feature type="compositionally biased region" description="Polar residues" evidence="1">
    <location>
        <begin position="97"/>
        <end position="112"/>
    </location>
</feature>
<dbReference type="Gene3D" id="3.90.1170.40">
    <property type="entry name" value="Molybdopterin biosynthesis MoaE subunit"/>
    <property type="match status" value="1"/>
</dbReference>
<feature type="compositionally biased region" description="Polar residues" evidence="1">
    <location>
        <begin position="144"/>
        <end position="153"/>
    </location>
</feature>
<feature type="compositionally biased region" description="Basic and acidic residues" evidence="1">
    <location>
        <begin position="420"/>
        <end position="441"/>
    </location>
</feature>
<feature type="compositionally biased region" description="Low complexity" evidence="1">
    <location>
        <begin position="113"/>
        <end position="143"/>
    </location>
</feature>
<evidence type="ECO:0000256" key="1">
    <source>
        <dbReference type="SAM" id="MobiDB-lite"/>
    </source>
</evidence>
<feature type="region of interest" description="Disordered" evidence="1">
    <location>
        <begin position="1"/>
        <end position="77"/>
    </location>
</feature>
<protein>
    <submittedName>
        <fullName evidence="2">Molybdopterin converting factor, subunit 2 protein</fullName>
    </submittedName>
</protein>
<feature type="compositionally biased region" description="Basic and acidic residues" evidence="1">
    <location>
        <begin position="1"/>
        <end position="10"/>
    </location>
</feature>
<dbReference type="Pfam" id="PF02391">
    <property type="entry name" value="MoaE"/>
    <property type="match status" value="1"/>
</dbReference>